<evidence type="ECO:0000256" key="1">
    <source>
        <dbReference type="ARBA" id="ARBA00010759"/>
    </source>
</evidence>
<dbReference type="Gene3D" id="3.90.45.10">
    <property type="entry name" value="Peptide deformylase"/>
    <property type="match status" value="1"/>
</dbReference>
<dbReference type="GO" id="GO:0046872">
    <property type="term" value="F:metal ion binding"/>
    <property type="evidence" value="ECO:0007669"/>
    <property type="project" value="UniProtKB-KW"/>
</dbReference>
<feature type="binding site" evidence="2">
    <location>
        <position position="144"/>
    </location>
    <ligand>
        <name>Fe cation</name>
        <dbReference type="ChEBI" id="CHEBI:24875"/>
    </ligand>
</feature>
<feature type="binding site" evidence="2">
    <location>
        <position position="100"/>
    </location>
    <ligand>
        <name>Fe cation</name>
        <dbReference type="ChEBI" id="CHEBI:24875"/>
    </ligand>
</feature>
<comment type="catalytic activity">
    <reaction evidence="2">
        <text>N-terminal N-formyl-L-methionyl-[peptide] + H2O = N-terminal L-methionyl-[peptide] + formate</text>
        <dbReference type="Rhea" id="RHEA:24420"/>
        <dbReference type="Rhea" id="RHEA-COMP:10639"/>
        <dbReference type="Rhea" id="RHEA-COMP:10640"/>
        <dbReference type="ChEBI" id="CHEBI:15377"/>
        <dbReference type="ChEBI" id="CHEBI:15740"/>
        <dbReference type="ChEBI" id="CHEBI:49298"/>
        <dbReference type="ChEBI" id="CHEBI:64731"/>
        <dbReference type="EC" id="3.5.1.88"/>
    </reaction>
</comment>
<dbReference type="CDD" id="cd00487">
    <property type="entry name" value="Pep_deformylase"/>
    <property type="match status" value="1"/>
</dbReference>
<dbReference type="PANTHER" id="PTHR10458">
    <property type="entry name" value="PEPTIDE DEFORMYLASE"/>
    <property type="match status" value="1"/>
</dbReference>
<reference evidence="3 4" key="1">
    <citation type="journal article" date="2016" name="Nat. Commun.">
        <title>Thousands of microbial genomes shed light on interconnected biogeochemical processes in an aquifer system.</title>
        <authorList>
            <person name="Anantharaman K."/>
            <person name="Brown C.T."/>
            <person name="Hug L.A."/>
            <person name="Sharon I."/>
            <person name="Castelle C.J."/>
            <person name="Probst A.J."/>
            <person name="Thomas B.C."/>
            <person name="Singh A."/>
            <person name="Wilkins M.J."/>
            <person name="Karaoz U."/>
            <person name="Brodie E.L."/>
            <person name="Williams K.H."/>
            <person name="Hubbard S.S."/>
            <person name="Banfield J.F."/>
        </authorList>
    </citation>
    <scope>NUCLEOTIDE SEQUENCE [LARGE SCALE GENOMIC DNA]</scope>
</reference>
<gene>
    <name evidence="2" type="primary">def</name>
    <name evidence="3" type="ORF">A3C11_02515</name>
</gene>
<dbReference type="NCBIfam" id="NF001159">
    <property type="entry name" value="PRK00150.1-3"/>
    <property type="match status" value="1"/>
</dbReference>
<dbReference type="Pfam" id="PF01327">
    <property type="entry name" value="Pep_deformylase"/>
    <property type="match status" value="1"/>
</dbReference>
<comment type="cofactor">
    <cofactor evidence="2">
        <name>Fe(2+)</name>
        <dbReference type="ChEBI" id="CHEBI:29033"/>
    </cofactor>
    <text evidence="2">Binds 1 Fe(2+) ion.</text>
</comment>
<keyword evidence="2" id="KW-0378">Hydrolase</keyword>
<keyword evidence="2" id="KW-0479">Metal-binding</keyword>
<dbReference type="PANTHER" id="PTHR10458:SF22">
    <property type="entry name" value="PEPTIDE DEFORMYLASE"/>
    <property type="match status" value="1"/>
</dbReference>
<dbReference type="GO" id="GO:0006412">
    <property type="term" value="P:translation"/>
    <property type="evidence" value="ECO:0007669"/>
    <property type="project" value="UniProtKB-UniRule"/>
</dbReference>
<evidence type="ECO:0000313" key="3">
    <source>
        <dbReference type="EMBL" id="OHA01476.1"/>
    </source>
</evidence>
<comment type="similarity">
    <text evidence="1 2">Belongs to the polypeptide deformylase family.</text>
</comment>
<dbReference type="GO" id="GO:0042586">
    <property type="term" value="F:peptide deformylase activity"/>
    <property type="evidence" value="ECO:0007669"/>
    <property type="project" value="UniProtKB-UniRule"/>
</dbReference>
<comment type="caution">
    <text evidence="3">The sequence shown here is derived from an EMBL/GenBank/DDBJ whole genome shotgun (WGS) entry which is preliminary data.</text>
</comment>
<dbReference type="AlphaFoldDB" id="A0A1G2KPZ4"/>
<dbReference type="Proteomes" id="UP000177362">
    <property type="component" value="Unassembled WGS sequence"/>
</dbReference>
<name>A0A1G2KPZ4_9BACT</name>
<dbReference type="EMBL" id="MHQJ01000016">
    <property type="protein sequence ID" value="OHA01476.1"/>
    <property type="molecule type" value="Genomic_DNA"/>
</dbReference>
<proteinExistence type="inferred from homology"/>
<evidence type="ECO:0000256" key="2">
    <source>
        <dbReference type="HAMAP-Rule" id="MF_00163"/>
    </source>
</evidence>
<sequence length="177" mass="20171">MSIKKTYQIGTKVIRSHANEVRKFNNPAIQKTIRDLIDSMRHNNLVGMAAPQIGKELRIFVTEIRKTKFRKAVKEDKLRTFINPRIVKKSKRQVIGFEGCGSVAAAGLFGQVRRSESVEVSAFNAKGQPFRLKADSLLARIIQHEIDHLNGIVFIDHVSDTRTLLDRETYIESQKNK</sequence>
<dbReference type="HAMAP" id="MF_00163">
    <property type="entry name" value="Pep_deformylase"/>
    <property type="match status" value="1"/>
</dbReference>
<dbReference type="NCBIfam" id="TIGR00079">
    <property type="entry name" value="pept_deformyl"/>
    <property type="match status" value="1"/>
</dbReference>
<dbReference type="PRINTS" id="PR01576">
    <property type="entry name" value="PDEFORMYLASE"/>
</dbReference>
<dbReference type="EC" id="3.5.1.88" evidence="2"/>
<keyword evidence="2" id="KW-0648">Protein biosynthesis</keyword>
<keyword evidence="2" id="KW-0408">Iron</keyword>
<feature type="binding site" evidence="2">
    <location>
        <position position="148"/>
    </location>
    <ligand>
        <name>Fe cation</name>
        <dbReference type="ChEBI" id="CHEBI:24875"/>
    </ligand>
</feature>
<organism evidence="3 4">
    <name type="scientific">Candidatus Sungbacteria bacterium RIFCSPHIGHO2_02_FULL_49_12</name>
    <dbReference type="NCBI Taxonomy" id="1802271"/>
    <lineage>
        <taxon>Bacteria</taxon>
        <taxon>Candidatus Sungiibacteriota</taxon>
    </lineage>
</organism>
<dbReference type="InterPro" id="IPR023635">
    <property type="entry name" value="Peptide_deformylase"/>
</dbReference>
<comment type="function">
    <text evidence="2">Removes the formyl group from the N-terminal Met of newly synthesized proteins. Requires at least a dipeptide for an efficient rate of reaction. N-terminal L-methionine is a prerequisite for activity but the enzyme has broad specificity at other positions.</text>
</comment>
<feature type="active site" evidence="2">
    <location>
        <position position="145"/>
    </location>
</feature>
<dbReference type="InterPro" id="IPR036821">
    <property type="entry name" value="Peptide_deformylase_sf"/>
</dbReference>
<dbReference type="PIRSF" id="PIRSF004749">
    <property type="entry name" value="Pep_def"/>
    <property type="match status" value="1"/>
</dbReference>
<accession>A0A1G2KPZ4</accession>
<protein>
    <recommendedName>
        <fullName evidence="2">Peptide deformylase</fullName>
        <shortName evidence="2">PDF</shortName>
        <ecNumber evidence="2">3.5.1.88</ecNumber>
    </recommendedName>
    <alternativeName>
        <fullName evidence="2">Polypeptide deformylase</fullName>
    </alternativeName>
</protein>
<evidence type="ECO:0000313" key="4">
    <source>
        <dbReference type="Proteomes" id="UP000177362"/>
    </source>
</evidence>
<dbReference type="STRING" id="1802271.A3C11_02515"/>
<dbReference type="SUPFAM" id="SSF56420">
    <property type="entry name" value="Peptide deformylase"/>
    <property type="match status" value="1"/>
</dbReference>